<evidence type="ECO:0000256" key="2">
    <source>
        <dbReference type="SAM" id="MobiDB-lite"/>
    </source>
</evidence>
<dbReference type="InterPro" id="IPR036259">
    <property type="entry name" value="MFS_trans_sf"/>
</dbReference>
<keyword evidence="3" id="KW-0812">Transmembrane</keyword>
<organism evidence="4 5">
    <name type="scientific">Sphingopyxis granuli</name>
    <dbReference type="NCBI Taxonomy" id="267128"/>
    <lineage>
        <taxon>Bacteria</taxon>
        <taxon>Pseudomonadati</taxon>
        <taxon>Pseudomonadota</taxon>
        <taxon>Alphaproteobacteria</taxon>
        <taxon>Sphingomonadales</taxon>
        <taxon>Sphingomonadaceae</taxon>
        <taxon>Sphingopyxis</taxon>
    </lineage>
</organism>
<sequence length="481" mass="51848">MTTDASTATPGREQSAERRNALHGWRTMAFASPSFALTAMLLPVLMYLPDYYARDLGVDLAVVAFVLTTVRIADIAFDPVLGLMMDRSHPRTGRYRTWFLCGIPLAAIAIYMLYNAPVGVSGAYLFLWLAAANVGQSVSYLAHISWAASAARSYDHRSNIFGWLMVFSVLGMFLIMALPPVLSLTLGWERPHAVQSMGWLMIASLPLTALLAIAAVGEPPRRPTLVRPSRQELLALLRRGLVVRLIAADIVWGIGPSVAAALLFAFFDSLKLIERDLAGLALLAYFVGGMLGAPIWVRIAKRTGKHRALLWSGLTYAVVQSAILLVPAGNVPLALAGMAIAGLPSNAGPILIRSMMADVADEVRLATGVDRLSLLLSLLSSIGKIGPAVMTGLALYALSLADFDIALGARNSTESLWLLGFLYAIVPAATGLLTAWVIRGYRLDATTHADICRQLDERDRTAEREAETPEPAQKKTSLASI</sequence>
<feature type="transmembrane region" description="Helical" evidence="3">
    <location>
        <begin position="95"/>
        <end position="114"/>
    </location>
</feature>
<keyword evidence="5" id="KW-1185">Reference proteome</keyword>
<accession>A0AA86L3G9</accession>
<dbReference type="AlphaFoldDB" id="A0AA86L3G9"/>
<feature type="transmembrane region" description="Helical" evidence="3">
    <location>
        <begin position="277"/>
        <end position="297"/>
    </location>
</feature>
<feature type="transmembrane region" description="Helical" evidence="3">
    <location>
        <begin position="333"/>
        <end position="352"/>
    </location>
</feature>
<evidence type="ECO:0000313" key="5">
    <source>
        <dbReference type="Proteomes" id="UP000058599"/>
    </source>
</evidence>
<dbReference type="RefSeq" id="WP_076075695.1">
    <property type="nucleotide sequence ID" value="NZ_CP012199.1"/>
</dbReference>
<dbReference type="PANTHER" id="PTHR11328">
    <property type="entry name" value="MAJOR FACILITATOR SUPERFAMILY DOMAIN-CONTAINING PROTEIN"/>
    <property type="match status" value="1"/>
</dbReference>
<feature type="transmembrane region" description="Helical" evidence="3">
    <location>
        <begin position="60"/>
        <end position="83"/>
    </location>
</feature>
<evidence type="ECO:0000256" key="1">
    <source>
        <dbReference type="ARBA" id="ARBA00009617"/>
    </source>
</evidence>
<feature type="transmembrane region" description="Helical" evidence="3">
    <location>
        <begin position="126"/>
        <end position="148"/>
    </location>
</feature>
<dbReference type="GO" id="GO:0015293">
    <property type="term" value="F:symporter activity"/>
    <property type="evidence" value="ECO:0007669"/>
    <property type="project" value="InterPro"/>
</dbReference>
<dbReference type="KEGG" id="sgi:SGRAN_2496"/>
<feature type="transmembrane region" description="Helical" evidence="3">
    <location>
        <begin position="28"/>
        <end position="48"/>
    </location>
</feature>
<comment type="similarity">
    <text evidence="1">Belongs to the sodium:galactoside symporter (TC 2.A.2) family.</text>
</comment>
<gene>
    <name evidence="4" type="ORF">SGRAN_2496</name>
</gene>
<feature type="region of interest" description="Disordered" evidence="2">
    <location>
        <begin position="460"/>
        <end position="481"/>
    </location>
</feature>
<evidence type="ECO:0000256" key="3">
    <source>
        <dbReference type="SAM" id="Phobius"/>
    </source>
</evidence>
<dbReference type="Pfam" id="PF13347">
    <property type="entry name" value="MFS_2"/>
    <property type="match status" value="1"/>
</dbReference>
<feature type="transmembrane region" description="Helical" evidence="3">
    <location>
        <begin position="198"/>
        <end position="220"/>
    </location>
</feature>
<dbReference type="InterPro" id="IPR039672">
    <property type="entry name" value="MFS_2"/>
</dbReference>
<feature type="transmembrane region" description="Helical" evidence="3">
    <location>
        <begin position="416"/>
        <end position="438"/>
    </location>
</feature>
<dbReference type="GO" id="GO:0008643">
    <property type="term" value="P:carbohydrate transport"/>
    <property type="evidence" value="ECO:0007669"/>
    <property type="project" value="InterPro"/>
</dbReference>
<dbReference type="GO" id="GO:0005886">
    <property type="term" value="C:plasma membrane"/>
    <property type="evidence" value="ECO:0007669"/>
    <property type="project" value="TreeGrafter"/>
</dbReference>
<dbReference type="EMBL" id="CP012199">
    <property type="protein sequence ID" value="AMG74856.1"/>
    <property type="molecule type" value="Genomic_DNA"/>
</dbReference>
<feature type="transmembrane region" description="Helical" evidence="3">
    <location>
        <begin position="160"/>
        <end position="178"/>
    </location>
</feature>
<evidence type="ECO:0000313" key="4">
    <source>
        <dbReference type="EMBL" id="AMG74856.1"/>
    </source>
</evidence>
<feature type="transmembrane region" description="Helical" evidence="3">
    <location>
        <begin position="241"/>
        <end position="265"/>
    </location>
</feature>
<keyword evidence="3" id="KW-1133">Transmembrane helix</keyword>
<dbReference type="PANTHER" id="PTHR11328:SF24">
    <property type="entry name" value="MAJOR FACILITATOR SUPERFAMILY (MFS) PROFILE DOMAIN-CONTAINING PROTEIN"/>
    <property type="match status" value="1"/>
</dbReference>
<reference evidence="4 5" key="1">
    <citation type="journal article" date="2016" name="BMC Genomics">
        <title>Genomic analysis of the nitrate-respiring Sphingopyxis granuli (formerly Sphingomonas macrogoltabida) strain TFA.</title>
        <authorList>
            <person name="Garcia-Romero I."/>
            <person name="Perez-Pulido A.J."/>
            <person name="Gonzalez-Flores Y.E."/>
            <person name="Reyes-Ramirez F."/>
            <person name="Santero E."/>
            <person name="Floriano B."/>
        </authorList>
    </citation>
    <scope>NUCLEOTIDE SEQUENCE [LARGE SCALE GENOMIC DNA]</scope>
    <source>
        <strain evidence="4 5">TFA</strain>
    </source>
</reference>
<feature type="transmembrane region" description="Helical" evidence="3">
    <location>
        <begin position="372"/>
        <end position="396"/>
    </location>
</feature>
<feature type="transmembrane region" description="Helical" evidence="3">
    <location>
        <begin position="309"/>
        <end position="327"/>
    </location>
</feature>
<dbReference type="Proteomes" id="UP000058599">
    <property type="component" value="Chromosome"/>
</dbReference>
<dbReference type="Gene3D" id="1.20.1250.20">
    <property type="entry name" value="MFS general substrate transporter like domains"/>
    <property type="match status" value="2"/>
</dbReference>
<dbReference type="SUPFAM" id="SSF103473">
    <property type="entry name" value="MFS general substrate transporter"/>
    <property type="match status" value="1"/>
</dbReference>
<protein>
    <submittedName>
        <fullName evidence="4">Sodium:galactoside symporter family protein</fullName>
    </submittedName>
</protein>
<proteinExistence type="inferred from homology"/>
<keyword evidence="3" id="KW-0472">Membrane</keyword>
<name>A0AA86L3G9_9SPHN</name>